<comment type="caution">
    <text evidence="8">The sequence shown here is derived from an EMBL/GenBank/DDBJ whole genome shotgun (WGS) entry which is preliminary data.</text>
</comment>
<gene>
    <name evidence="8" type="ORF">WAX78_00790</name>
</gene>
<evidence type="ECO:0000256" key="4">
    <source>
        <dbReference type="ARBA" id="ARBA00022989"/>
    </source>
</evidence>
<evidence type="ECO:0000259" key="7">
    <source>
        <dbReference type="PROSITE" id="PS50928"/>
    </source>
</evidence>
<keyword evidence="9" id="KW-1185">Reference proteome</keyword>
<comment type="subcellular location">
    <subcellularLocation>
        <location evidence="1">Membrane</location>
        <topology evidence="1">Multi-pass membrane protein</topology>
    </subcellularLocation>
</comment>
<protein>
    <submittedName>
        <fullName evidence="8">Peptide ABC transporter permease</fullName>
    </submittedName>
</protein>
<proteinExistence type="predicted"/>
<name>A0ABU8FPV2_9BACI</name>
<dbReference type="InterPro" id="IPR035906">
    <property type="entry name" value="MetI-like_sf"/>
</dbReference>
<evidence type="ECO:0000313" key="8">
    <source>
        <dbReference type="EMBL" id="MEI4828009.1"/>
    </source>
</evidence>
<feature type="transmembrane region" description="Helical" evidence="6">
    <location>
        <begin position="122"/>
        <end position="144"/>
    </location>
</feature>
<dbReference type="EMBL" id="JBAWSV010000001">
    <property type="protein sequence ID" value="MEI4828009.1"/>
    <property type="molecule type" value="Genomic_DNA"/>
</dbReference>
<evidence type="ECO:0000256" key="2">
    <source>
        <dbReference type="ARBA" id="ARBA00022448"/>
    </source>
</evidence>
<keyword evidence="3 6" id="KW-0812">Transmembrane</keyword>
<feature type="transmembrane region" description="Helical" evidence="6">
    <location>
        <begin position="217"/>
        <end position="244"/>
    </location>
</feature>
<evidence type="ECO:0000256" key="6">
    <source>
        <dbReference type="SAM" id="Phobius"/>
    </source>
</evidence>
<feature type="transmembrane region" description="Helical" evidence="6">
    <location>
        <begin position="85"/>
        <end position="110"/>
    </location>
</feature>
<evidence type="ECO:0000256" key="1">
    <source>
        <dbReference type="ARBA" id="ARBA00004141"/>
    </source>
</evidence>
<dbReference type="CDD" id="cd06261">
    <property type="entry name" value="TM_PBP2"/>
    <property type="match status" value="1"/>
</dbReference>
<dbReference type="Proteomes" id="UP001367922">
    <property type="component" value="Unassembled WGS sequence"/>
</dbReference>
<keyword evidence="2" id="KW-0813">Transport</keyword>
<feature type="transmembrane region" description="Helical" evidence="6">
    <location>
        <begin position="256"/>
        <end position="275"/>
    </location>
</feature>
<evidence type="ECO:0000256" key="5">
    <source>
        <dbReference type="ARBA" id="ARBA00023136"/>
    </source>
</evidence>
<dbReference type="PANTHER" id="PTHR43839">
    <property type="entry name" value="OPPC IN A BINDING PROTEIN-DEPENDENT TRANSPORT SYSTEM"/>
    <property type="match status" value="1"/>
</dbReference>
<evidence type="ECO:0000313" key="9">
    <source>
        <dbReference type="Proteomes" id="UP001367922"/>
    </source>
</evidence>
<dbReference type="PROSITE" id="PS50928">
    <property type="entry name" value="ABC_TM1"/>
    <property type="match status" value="1"/>
</dbReference>
<reference evidence="8 9" key="1">
    <citation type="submission" date="2024-01" db="EMBL/GenBank/DDBJ databases">
        <title>Seven novel Bacillus-like species.</title>
        <authorList>
            <person name="Liu G."/>
        </authorList>
    </citation>
    <scope>NUCLEOTIDE SEQUENCE [LARGE SCALE GENOMIC DNA]</scope>
    <source>
        <strain evidence="8 9">FJAT-53711</strain>
    </source>
</reference>
<feature type="domain" description="ABC transmembrane type-1" evidence="7">
    <location>
        <begin position="85"/>
        <end position="276"/>
    </location>
</feature>
<dbReference type="InterPro" id="IPR000515">
    <property type="entry name" value="MetI-like"/>
</dbReference>
<keyword evidence="5 6" id="KW-0472">Membrane</keyword>
<dbReference type="PANTHER" id="PTHR43839:SF3">
    <property type="entry name" value="OLIGOPEPTIDE ABC TRANSPORTER, PERMEASE PROTEIN"/>
    <property type="match status" value="1"/>
</dbReference>
<organism evidence="8 9">
    <name type="scientific">Bacillus yunxiaonensis</name>
    <dbReference type="NCBI Taxonomy" id="3127665"/>
    <lineage>
        <taxon>Bacteria</taxon>
        <taxon>Bacillati</taxon>
        <taxon>Bacillota</taxon>
        <taxon>Bacilli</taxon>
        <taxon>Bacillales</taxon>
        <taxon>Bacillaceae</taxon>
        <taxon>Bacillus</taxon>
    </lineage>
</organism>
<accession>A0ABU8FPV2</accession>
<dbReference type="SUPFAM" id="SSF161098">
    <property type="entry name" value="MetI-like"/>
    <property type="match status" value="1"/>
</dbReference>
<dbReference type="RefSeq" id="WP_336480424.1">
    <property type="nucleotide sequence ID" value="NZ_JBAWSV010000001.1"/>
</dbReference>
<sequence length="323" mass="37146">MFKKLLTNKRFLAGLSILILLVVSSYMLDSYSKTHKIERIPEFSYKDNMPIRTAPAPPSLSHPLGVDAGGYDVLRTVLTHAKAPIISAFLISLMRITISLIFAFFYAYFYRGVRWFNWLFESFQYVPPTLLGILLLSHVQYLLMDQKSEWFIYVITVLILIGIPNLTQLIGNEIRLLLHNEFVTGSKVLGGGIFHIFKTHIRPYLLPKIFLWLNQQLLQVLVLIMHLSLFHMILIEIGGSIFLISSNFQLLILTPWVTYGPVLFFTLLVLVAYMMSSGVQSVLQTENKLAEHSLLFSMIRKEQQEQCTKRKGLLKRKQVHIGK</sequence>
<evidence type="ECO:0000256" key="3">
    <source>
        <dbReference type="ARBA" id="ARBA00022692"/>
    </source>
</evidence>
<feature type="transmembrane region" description="Helical" evidence="6">
    <location>
        <begin position="150"/>
        <end position="170"/>
    </location>
</feature>
<keyword evidence="4 6" id="KW-1133">Transmembrane helix</keyword>